<feature type="region of interest" description="Disordered" evidence="1">
    <location>
        <begin position="1"/>
        <end position="49"/>
    </location>
</feature>
<feature type="compositionally biased region" description="Basic residues" evidence="1">
    <location>
        <begin position="1"/>
        <end position="10"/>
    </location>
</feature>
<name>A0A4C2A990_EUMVA</name>
<feature type="compositionally biased region" description="Basic residues" evidence="1">
    <location>
        <begin position="32"/>
        <end position="41"/>
    </location>
</feature>
<dbReference type="Proteomes" id="UP000299102">
    <property type="component" value="Unassembled WGS sequence"/>
</dbReference>
<organism evidence="2 3">
    <name type="scientific">Eumeta variegata</name>
    <name type="common">Bagworm moth</name>
    <name type="synonym">Eumeta japonica</name>
    <dbReference type="NCBI Taxonomy" id="151549"/>
    <lineage>
        <taxon>Eukaryota</taxon>
        <taxon>Metazoa</taxon>
        <taxon>Ecdysozoa</taxon>
        <taxon>Arthropoda</taxon>
        <taxon>Hexapoda</taxon>
        <taxon>Insecta</taxon>
        <taxon>Pterygota</taxon>
        <taxon>Neoptera</taxon>
        <taxon>Endopterygota</taxon>
        <taxon>Lepidoptera</taxon>
        <taxon>Glossata</taxon>
        <taxon>Ditrysia</taxon>
        <taxon>Tineoidea</taxon>
        <taxon>Psychidae</taxon>
        <taxon>Oiketicinae</taxon>
        <taxon>Eumeta</taxon>
    </lineage>
</organism>
<sequence>MHARMRKGGQKVHPDAMRGTIPGTPNVLSYQRRTRSAKRRPGRTDRRPKAVLVASRFRHKRIAHFEKMTFNLRILPN</sequence>
<dbReference type="AlphaFoldDB" id="A0A4C2A990"/>
<gene>
    <name evidence="2" type="ORF">EVAR_68931_1</name>
</gene>
<evidence type="ECO:0000313" key="2">
    <source>
        <dbReference type="EMBL" id="GBP96658.1"/>
    </source>
</evidence>
<proteinExistence type="predicted"/>
<dbReference type="EMBL" id="BGZK01002818">
    <property type="protein sequence ID" value="GBP96658.1"/>
    <property type="molecule type" value="Genomic_DNA"/>
</dbReference>
<keyword evidence="3" id="KW-1185">Reference proteome</keyword>
<comment type="caution">
    <text evidence="2">The sequence shown here is derived from an EMBL/GenBank/DDBJ whole genome shotgun (WGS) entry which is preliminary data.</text>
</comment>
<accession>A0A4C2A990</accession>
<evidence type="ECO:0000256" key="1">
    <source>
        <dbReference type="SAM" id="MobiDB-lite"/>
    </source>
</evidence>
<evidence type="ECO:0000313" key="3">
    <source>
        <dbReference type="Proteomes" id="UP000299102"/>
    </source>
</evidence>
<protein>
    <submittedName>
        <fullName evidence="2">Uncharacterized protein</fullName>
    </submittedName>
</protein>
<reference evidence="2 3" key="1">
    <citation type="journal article" date="2019" name="Commun. Biol.">
        <title>The bagworm genome reveals a unique fibroin gene that provides high tensile strength.</title>
        <authorList>
            <person name="Kono N."/>
            <person name="Nakamura H."/>
            <person name="Ohtoshi R."/>
            <person name="Tomita M."/>
            <person name="Numata K."/>
            <person name="Arakawa K."/>
        </authorList>
    </citation>
    <scope>NUCLEOTIDE SEQUENCE [LARGE SCALE GENOMIC DNA]</scope>
</reference>